<dbReference type="OMA" id="RHIKRWV"/>
<dbReference type="Gene3D" id="1.10.1520.10">
    <property type="entry name" value="Ribonuclease III domain"/>
    <property type="match status" value="1"/>
</dbReference>
<keyword evidence="5" id="KW-0694">RNA-binding</keyword>
<evidence type="ECO:0000256" key="12">
    <source>
        <dbReference type="ARBA" id="ARBA00059807"/>
    </source>
</evidence>
<evidence type="ECO:0000256" key="11">
    <source>
        <dbReference type="ARBA" id="ARBA00035187"/>
    </source>
</evidence>
<dbReference type="PANTHER" id="PTHR11207">
    <property type="entry name" value="RIBONUCLEASE III"/>
    <property type="match status" value="1"/>
</dbReference>
<feature type="domain" description="Large ribosomal subunit protein mL44 dsRNA binding" evidence="14">
    <location>
        <begin position="231"/>
        <end position="319"/>
    </location>
</feature>
<dbReference type="GO" id="GO:0070877">
    <property type="term" value="C:microprocessor complex"/>
    <property type="evidence" value="ECO:0007669"/>
    <property type="project" value="TreeGrafter"/>
</dbReference>
<evidence type="ECO:0000256" key="6">
    <source>
        <dbReference type="ARBA" id="ARBA00022946"/>
    </source>
</evidence>
<comment type="function">
    <text evidence="12">Component of the 39S subunit of mitochondrial ribosome. May have a function in the assembly/stability of nascent mitochondrial polypeptides exiting the ribosome.</text>
</comment>
<dbReference type="InterPro" id="IPR044444">
    <property type="entry name" value="Ribosomal_mL44_DSRM_metazoa"/>
</dbReference>
<dbReference type="InterPro" id="IPR055189">
    <property type="entry name" value="RM44_endonuclase"/>
</dbReference>
<dbReference type="GO" id="GO:0006396">
    <property type="term" value="P:RNA processing"/>
    <property type="evidence" value="ECO:0007669"/>
    <property type="project" value="InterPro"/>
</dbReference>
<accession>A0A3Q2GNJ0</accession>
<dbReference type="Pfam" id="PF22892">
    <property type="entry name" value="DSRM_MRPL44"/>
    <property type="match status" value="1"/>
</dbReference>
<dbReference type="CTD" id="65080"/>
<dbReference type="GeneTree" id="ENSGT00390000016956"/>
<dbReference type="Pfam" id="PF22935">
    <property type="entry name" value="RM44_endonuclase"/>
    <property type="match status" value="1"/>
</dbReference>
<evidence type="ECO:0000313" key="16">
    <source>
        <dbReference type="Ensembl" id="ENSCVAP00000030295.1"/>
    </source>
</evidence>
<keyword evidence="6" id="KW-0809">Transit peptide</keyword>
<dbReference type="GO" id="GO:0003725">
    <property type="term" value="F:double-stranded RNA binding"/>
    <property type="evidence" value="ECO:0007669"/>
    <property type="project" value="InterPro"/>
</dbReference>
<comment type="subcellular location">
    <subcellularLocation>
        <location evidence="1">Mitochondrion</location>
    </subcellularLocation>
</comment>
<dbReference type="KEGG" id="cvg:107083470"/>
<evidence type="ECO:0000256" key="10">
    <source>
        <dbReference type="ARBA" id="ARBA00024034"/>
    </source>
</evidence>
<dbReference type="Ensembl" id="ENSCVAT00000024073.1">
    <property type="protein sequence ID" value="ENSCVAP00000030295.1"/>
    <property type="gene ID" value="ENSCVAG00000018722.1"/>
</dbReference>
<evidence type="ECO:0000256" key="4">
    <source>
        <dbReference type="ARBA" id="ARBA00022801"/>
    </source>
</evidence>
<keyword evidence="2" id="KW-0540">Nuclease</keyword>
<evidence type="ECO:0000256" key="1">
    <source>
        <dbReference type="ARBA" id="ARBA00004173"/>
    </source>
</evidence>
<comment type="similarity">
    <text evidence="10">Belongs to the ribonuclease III family. Mitochondrion-specific ribosomal protein mL44 subfamily.</text>
</comment>
<feature type="domain" description="Large ribosomal subunit protein mL44 endonuclease" evidence="15">
    <location>
        <begin position="66"/>
        <end position="201"/>
    </location>
</feature>
<proteinExistence type="inferred from homology"/>
<evidence type="ECO:0000256" key="9">
    <source>
        <dbReference type="ARBA" id="ARBA00023274"/>
    </source>
</evidence>
<evidence type="ECO:0000256" key="8">
    <source>
        <dbReference type="ARBA" id="ARBA00023128"/>
    </source>
</evidence>
<keyword evidence="4" id="KW-0378">Hydrolase</keyword>
<reference evidence="16" key="1">
    <citation type="submission" date="2025-08" db="UniProtKB">
        <authorList>
            <consortium name="Ensembl"/>
        </authorList>
    </citation>
    <scope>IDENTIFICATION</scope>
</reference>
<dbReference type="GO" id="GO:0005743">
    <property type="term" value="C:mitochondrial inner membrane"/>
    <property type="evidence" value="ECO:0007669"/>
    <property type="project" value="UniProtKB-ARBA"/>
</dbReference>
<dbReference type="Proteomes" id="UP000265020">
    <property type="component" value="Unassembled WGS sequence"/>
</dbReference>
<evidence type="ECO:0000256" key="5">
    <source>
        <dbReference type="ARBA" id="ARBA00022884"/>
    </source>
</evidence>
<evidence type="ECO:0000256" key="2">
    <source>
        <dbReference type="ARBA" id="ARBA00022722"/>
    </source>
</evidence>
<evidence type="ECO:0000256" key="3">
    <source>
        <dbReference type="ARBA" id="ARBA00022759"/>
    </source>
</evidence>
<dbReference type="FunFam" id="1.10.1520.10:FF:000010">
    <property type="entry name" value="39S ribosomal protein L44, mitochondrial"/>
    <property type="match status" value="1"/>
</dbReference>
<sequence length="332" mass="37402">MAARCMLIRSGLTFRLQNQLVSRRPSVTPVREKKRWMKAYTYLMAKKLKLEGPPPPKPRWQQPNWDYHSEVHAFSSRLHENFSIELLKAAFINPCYVHAEQERRKQLGVDSETTALVLKDNFQLSEKGASFTKSFLTDWCRASFPSLPHEGVEGIVGHLISPSVVCYVARNLGIEDLTMSAEYPVADDVLGSTFMAVVGALEESSGAERAAFFLRDFLLTQLIGKDLFDMWTVMNPMGLLVEELTKRNLPLPEPRLIRSAGANTVLPLYFVGLYSDTKLLAQGPGETLVGAEEEAARVALRKLYGYTENRRPFDFSPPQLYQQTLLQSVTGN</sequence>
<dbReference type="FunFam" id="3.30.160.20:FF:000037">
    <property type="entry name" value="39S ribosomal protein L44, mitochondrial"/>
    <property type="match status" value="1"/>
</dbReference>
<evidence type="ECO:0000259" key="15">
    <source>
        <dbReference type="Pfam" id="PF22935"/>
    </source>
</evidence>
<keyword evidence="8" id="KW-0496">Mitochondrion</keyword>
<dbReference type="OrthoDB" id="444135at2759"/>
<dbReference type="InterPro" id="IPR036389">
    <property type="entry name" value="RNase_III_sf"/>
</dbReference>
<evidence type="ECO:0000259" key="14">
    <source>
        <dbReference type="Pfam" id="PF22892"/>
    </source>
</evidence>
<dbReference type="SUPFAM" id="SSF54768">
    <property type="entry name" value="dsRNA-binding domain-like"/>
    <property type="match status" value="1"/>
</dbReference>
<dbReference type="RefSeq" id="XP_015228203.1">
    <property type="nucleotide sequence ID" value="XM_015372717.1"/>
</dbReference>
<reference evidence="16" key="2">
    <citation type="submission" date="2025-09" db="UniProtKB">
        <authorList>
            <consortium name="Ensembl"/>
        </authorList>
    </citation>
    <scope>IDENTIFICATION</scope>
</reference>
<dbReference type="GO" id="GO:0070125">
    <property type="term" value="P:mitochondrial translational elongation"/>
    <property type="evidence" value="ECO:0007669"/>
    <property type="project" value="TreeGrafter"/>
</dbReference>
<keyword evidence="17" id="KW-1185">Reference proteome</keyword>
<dbReference type="CDD" id="cd19874">
    <property type="entry name" value="DSRM_MRPL44"/>
    <property type="match status" value="1"/>
</dbReference>
<dbReference type="AlphaFoldDB" id="A0A3Q2GNJ0"/>
<evidence type="ECO:0000256" key="7">
    <source>
        <dbReference type="ARBA" id="ARBA00022980"/>
    </source>
</evidence>
<evidence type="ECO:0000256" key="13">
    <source>
        <dbReference type="ARBA" id="ARBA00083955"/>
    </source>
</evidence>
<dbReference type="PANTHER" id="PTHR11207:SF5">
    <property type="entry name" value="LARGE RIBOSOMAL SUBUNIT PROTEIN ML44"/>
    <property type="match status" value="1"/>
</dbReference>
<dbReference type="Gene3D" id="3.30.160.20">
    <property type="match status" value="1"/>
</dbReference>
<name>A0A3Q2GNJ0_CYPVA</name>
<dbReference type="GeneID" id="107083470"/>
<evidence type="ECO:0000313" key="17">
    <source>
        <dbReference type="Proteomes" id="UP000265020"/>
    </source>
</evidence>
<keyword evidence="7" id="KW-0689">Ribosomal protein</keyword>
<dbReference type="GO" id="GO:0005762">
    <property type="term" value="C:mitochondrial large ribosomal subunit"/>
    <property type="evidence" value="ECO:0007669"/>
    <property type="project" value="TreeGrafter"/>
</dbReference>
<dbReference type="GO" id="GO:0004525">
    <property type="term" value="F:ribonuclease III activity"/>
    <property type="evidence" value="ECO:0007669"/>
    <property type="project" value="InterPro"/>
</dbReference>
<keyword evidence="3" id="KW-0255">Endonuclease</keyword>
<organism evidence="16 17">
    <name type="scientific">Cyprinodon variegatus</name>
    <name type="common">Sheepshead minnow</name>
    <dbReference type="NCBI Taxonomy" id="28743"/>
    <lineage>
        <taxon>Eukaryota</taxon>
        <taxon>Metazoa</taxon>
        <taxon>Chordata</taxon>
        <taxon>Craniata</taxon>
        <taxon>Vertebrata</taxon>
        <taxon>Euteleostomi</taxon>
        <taxon>Actinopterygii</taxon>
        <taxon>Neopterygii</taxon>
        <taxon>Teleostei</taxon>
        <taxon>Neoteleostei</taxon>
        <taxon>Acanthomorphata</taxon>
        <taxon>Ovalentaria</taxon>
        <taxon>Atherinomorphae</taxon>
        <taxon>Cyprinodontiformes</taxon>
        <taxon>Cyprinodontidae</taxon>
        <taxon>Cyprinodon</taxon>
    </lineage>
</organism>
<dbReference type="SUPFAM" id="SSF69065">
    <property type="entry name" value="RNase III domain-like"/>
    <property type="match status" value="1"/>
</dbReference>
<keyword evidence="9" id="KW-0687">Ribonucleoprotein</keyword>
<dbReference type="STRING" id="28743.ENSCVAP00000030295"/>
<protein>
    <recommendedName>
        <fullName evidence="11">Large ribosomal subunit protein mL44</fullName>
    </recommendedName>
    <alternativeName>
        <fullName evidence="13">39S ribosomal protein L44, mitochondrial</fullName>
    </alternativeName>
</protein>